<protein>
    <submittedName>
        <fullName evidence="2">Uncharacterized protein</fullName>
    </submittedName>
</protein>
<evidence type="ECO:0000256" key="1">
    <source>
        <dbReference type="SAM" id="MobiDB-lite"/>
    </source>
</evidence>
<dbReference type="Proteomes" id="UP000253153">
    <property type="component" value="Unassembled WGS sequence"/>
</dbReference>
<feature type="region of interest" description="Disordered" evidence="1">
    <location>
        <begin position="1"/>
        <end position="31"/>
    </location>
</feature>
<reference evidence="2 3" key="1">
    <citation type="submission" date="2018-06" db="EMBL/GenBank/DDBJ databases">
        <title>Fusarium incarnatum-equiseti species complex species 28.</title>
        <authorList>
            <person name="Gardiner D.M."/>
        </authorList>
    </citation>
    <scope>NUCLEOTIDE SEQUENCE [LARGE SCALE GENOMIC DNA]</scope>
    <source>
        <strain evidence="2 3">FIESC_28</strain>
    </source>
</reference>
<proteinExistence type="predicted"/>
<dbReference type="RefSeq" id="XP_031018928.1">
    <property type="nucleotide sequence ID" value="XM_031156976.1"/>
</dbReference>
<gene>
    <name evidence="2" type="ORF">FIESC28_02827</name>
</gene>
<organism evidence="2 3">
    <name type="scientific">Fusarium coffeatum</name>
    <dbReference type="NCBI Taxonomy" id="231269"/>
    <lineage>
        <taxon>Eukaryota</taxon>
        <taxon>Fungi</taxon>
        <taxon>Dikarya</taxon>
        <taxon>Ascomycota</taxon>
        <taxon>Pezizomycotina</taxon>
        <taxon>Sordariomycetes</taxon>
        <taxon>Hypocreomycetidae</taxon>
        <taxon>Hypocreales</taxon>
        <taxon>Nectriaceae</taxon>
        <taxon>Fusarium</taxon>
        <taxon>Fusarium incarnatum-equiseti species complex</taxon>
    </lineage>
</organism>
<name>A0A366S4S5_9HYPO</name>
<evidence type="ECO:0000313" key="2">
    <source>
        <dbReference type="EMBL" id="RBR24337.1"/>
    </source>
</evidence>
<dbReference type="GeneID" id="41992272"/>
<evidence type="ECO:0000313" key="3">
    <source>
        <dbReference type="Proteomes" id="UP000253153"/>
    </source>
</evidence>
<feature type="compositionally biased region" description="Polar residues" evidence="1">
    <location>
        <begin position="12"/>
        <end position="31"/>
    </location>
</feature>
<dbReference type="EMBL" id="QKXC01000058">
    <property type="protein sequence ID" value="RBR24337.1"/>
    <property type="molecule type" value="Genomic_DNA"/>
</dbReference>
<sequence>MFSSGLGDSRGAVTNTRQTVSSASRSAPGPQSVNYPVVLQVGADEPSTDQVFSLDYGSIGYRSDDVLQPPSSNAILDGFYRCLIIEAYISSIYTLYFFWSEDSSKTSSVESSTIDDTLDQIPVFVNSTKGPPNTPPRHRADLAVTQDNAEKMLALRVSLGNPERIMTRDEANARRDLALRLQAEFDDITPGNEIHEDDLPFIIKSPRPRIQFYKHTCNERAYAYKTVYAYICSTTRWMS</sequence>
<accession>A0A366S4S5</accession>
<comment type="caution">
    <text evidence="2">The sequence shown here is derived from an EMBL/GenBank/DDBJ whole genome shotgun (WGS) entry which is preliminary data.</text>
</comment>
<dbReference type="AlphaFoldDB" id="A0A366S4S5"/>
<keyword evidence="3" id="KW-1185">Reference proteome</keyword>